<protein>
    <submittedName>
        <fullName evidence="6">PspC domain-containing protein</fullName>
    </submittedName>
</protein>
<feature type="transmembrane region" description="Helical" evidence="4">
    <location>
        <begin position="137"/>
        <end position="157"/>
    </location>
</feature>
<dbReference type="GO" id="GO:0016301">
    <property type="term" value="F:kinase activity"/>
    <property type="evidence" value="ECO:0007669"/>
    <property type="project" value="UniProtKB-KW"/>
</dbReference>
<dbReference type="PANTHER" id="PTHR24421:SF61">
    <property type="entry name" value="OXYGEN SENSOR HISTIDINE KINASE NREB"/>
    <property type="match status" value="1"/>
</dbReference>
<dbReference type="AlphaFoldDB" id="A0A5C5UEF7"/>
<keyword evidence="4" id="KW-0472">Membrane</keyword>
<dbReference type="Pfam" id="PF04024">
    <property type="entry name" value="PspC"/>
    <property type="match status" value="1"/>
</dbReference>
<feature type="transmembrane region" description="Helical" evidence="4">
    <location>
        <begin position="80"/>
        <end position="100"/>
    </location>
</feature>
<accession>A0A5C5UEF7</accession>
<dbReference type="OrthoDB" id="3534856at2"/>
<comment type="caution">
    <text evidence="6">The sequence shown here is derived from an EMBL/GenBank/DDBJ whole genome shotgun (WGS) entry which is preliminary data.</text>
</comment>
<evidence type="ECO:0000256" key="4">
    <source>
        <dbReference type="SAM" id="Phobius"/>
    </source>
</evidence>
<evidence type="ECO:0000256" key="3">
    <source>
        <dbReference type="ARBA" id="ARBA00023012"/>
    </source>
</evidence>
<feature type="transmembrane region" description="Helical" evidence="4">
    <location>
        <begin position="106"/>
        <end position="125"/>
    </location>
</feature>
<feature type="domain" description="Phage shock protein PspC N-terminal" evidence="5">
    <location>
        <begin position="12"/>
        <end position="62"/>
    </location>
</feature>
<gene>
    <name evidence="6" type="ORF">FRX94_08230</name>
</gene>
<dbReference type="InterPro" id="IPR007168">
    <property type="entry name" value="Phageshock_PspC_N"/>
</dbReference>
<keyword evidence="3" id="KW-0902">Two-component regulatory system</keyword>
<dbReference type="PANTHER" id="PTHR24421">
    <property type="entry name" value="NITRATE/NITRITE SENSOR PROTEIN NARX-RELATED"/>
    <property type="match status" value="1"/>
</dbReference>
<evidence type="ECO:0000313" key="6">
    <source>
        <dbReference type="EMBL" id="TWT24446.1"/>
    </source>
</evidence>
<proteinExistence type="predicted"/>
<reference evidence="6 7" key="1">
    <citation type="submission" date="2019-08" db="EMBL/GenBank/DDBJ databases">
        <authorList>
            <person name="Lei W."/>
        </authorList>
    </citation>
    <scope>NUCLEOTIDE SEQUENCE [LARGE SCALE GENOMIC DNA]</scope>
    <source>
        <strain evidence="6 7">CCUG 58627</strain>
    </source>
</reference>
<dbReference type="EMBL" id="VOHM01000017">
    <property type="protein sequence ID" value="TWT24446.1"/>
    <property type="molecule type" value="Genomic_DNA"/>
</dbReference>
<dbReference type="Gene3D" id="3.30.565.10">
    <property type="entry name" value="Histidine kinase-like ATPase, C-terminal domain"/>
    <property type="match status" value="1"/>
</dbReference>
<organism evidence="6 7">
    <name type="scientific">Corynebacterium canis</name>
    <dbReference type="NCBI Taxonomy" id="679663"/>
    <lineage>
        <taxon>Bacteria</taxon>
        <taxon>Bacillati</taxon>
        <taxon>Actinomycetota</taxon>
        <taxon>Actinomycetes</taxon>
        <taxon>Mycobacteriales</taxon>
        <taxon>Corynebacteriaceae</taxon>
        <taxon>Corynebacterium</taxon>
    </lineage>
</organism>
<feature type="transmembrane region" description="Helical" evidence="4">
    <location>
        <begin position="163"/>
        <end position="188"/>
    </location>
</feature>
<evidence type="ECO:0000256" key="1">
    <source>
        <dbReference type="ARBA" id="ARBA00022679"/>
    </source>
</evidence>
<keyword evidence="4" id="KW-0812">Transmembrane</keyword>
<evidence type="ECO:0000313" key="7">
    <source>
        <dbReference type="Proteomes" id="UP000320791"/>
    </source>
</evidence>
<sequence length="410" mass="43661">MDTMKSPYPVYVRYRQGRVVAGVANGLAGHLGVDVLLVRLVLMFTMLLGGIGVLFYSLMWISTKLEDTPAEVNTRKSRKFGSVTLVALGLLGAITSFSFATGVQGGALLAVASLGLGAVFAWRAMDSGVDSFTSSRGILTIISGVILLGSGVVLAMLNWETPAVFMASIISVVLTLAGVLVLGLPLWLRMWDALTEARAATRAEVERAEIASRLHDSVLQTLALIQKQVDDPQAVARLARSQERQLREWLFESEKTGPTTTFTALGRACAEVEDMFGVHIAPVTVGADSPLTVETQAAVLAAREAMVNAAKYAQVGQLDVYAENLSGLEIYVRDRGCGFDIEAVPEDRHGVRDSIIGRIQRVGGTTAIRSSESGTEVRIQVAQGSTEVAEDLLHFPPAGPPGAAQVTQVP</sequence>
<evidence type="ECO:0000259" key="5">
    <source>
        <dbReference type="Pfam" id="PF04024"/>
    </source>
</evidence>
<dbReference type="InterPro" id="IPR050482">
    <property type="entry name" value="Sensor_HK_TwoCompSys"/>
</dbReference>
<dbReference type="InterPro" id="IPR036890">
    <property type="entry name" value="HATPase_C_sf"/>
</dbReference>
<dbReference type="Proteomes" id="UP000320791">
    <property type="component" value="Unassembled WGS sequence"/>
</dbReference>
<keyword evidence="2" id="KW-0418">Kinase</keyword>
<evidence type="ECO:0000256" key="2">
    <source>
        <dbReference type="ARBA" id="ARBA00022777"/>
    </source>
</evidence>
<dbReference type="GO" id="GO:0000160">
    <property type="term" value="P:phosphorelay signal transduction system"/>
    <property type="evidence" value="ECO:0007669"/>
    <property type="project" value="UniProtKB-KW"/>
</dbReference>
<keyword evidence="7" id="KW-1185">Reference proteome</keyword>
<keyword evidence="1" id="KW-0808">Transferase</keyword>
<name>A0A5C5UEF7_9CORY</name>
<dbReference type="SUPFAM" id="SSF55874">
    <property type="entry name" value="ATPase domain of HSP90 chaperone/DNA topoisomerase II/histidine kinase"/>
    <property type="match status" value="1"/>
</dbReference>
<feature type="transmembrane region" description="Helical" evidence="4">
    <location>
        <begin position="36"/>
        <end position="59"/>
    </location>
</feature>
<keyword evidence="4" id="KW-1133">Transmembrane helix</keyword>